<dbReference type="PANTHER" id="PTHR47506">
    <property type="entry name" value="TRANSCRIPTIONAL REGULATORY PROTEIN"/>
    <property type="match status" value="1"/>
</dbReference>
<proteinExistence type="predicted"/>
<keyword evidence="1" id="KW-0805">Transcription regulation</keyword>
<dbReference type="AlphaFoldDB" id="A0A356LK51"/>
<dbReference type="Gene3D" id="1.10.10.60">
    <property type="entry name" value="Homeodomain-like"/>
    <property type="match status" value="1"/>
</dbReference>
<feature type="DNA-binding region" description="H-T-H motif" evidence="4">
    <location>
        <begin position="49"/>
        <end position="68"/>
    </location>
</feature>
<protein>
    <recommendedName>
        <fullName evidence="6">HTH tetR-type domain-containing protein</fullName>
    </recommendedName>
</protein>
<dbReference type="SUPFAM" id="SSF46689">
    <property type="entry name" value="Homeodomain-like"/>
    <property type="match status" value="1"/>
</dbReference>
<dbReference type="Proteomes" id="UP000264036">
    <property type="component" value="Unassembled WGS sequence"/>
</dbReference>
<keyword evidence="2 4" id="KW-0238">DNA-binding</keyword>
<evidence type="ECO:0000256" key="1">
    <source>
        <dbReference type="ARBA" id="ARBA00023015"/>
    </source>
</evidence>
<dbReference type="PANTHER" id="PTHR47506:SF1">
    <property type="entry name" value="HTH-TYPE TRANSCRIPTIONAL REGULATOR YJDC"/>
    <property type="match status" value="1"/>
</dbReference>
<evidence type="ECO:0000256" key="5">
    <source>
        <dbReference type="SAM" id="MobiDB-lite"/>
    </source>
</evidence>
<evidence type="ECO:0000256" key="2">
    <source>
        <dbReference type="ARBA" id="ARBA00023125"/>
    </source>
</evidence>
<dbReference type="GO" id="GO:0003677">
    <property type="term" value="F:DNA binding"/>
    <property type="evidence" value="ECO:0007669"/>
    <property type="project" value="UniProtKB-UniRule"/>
</dbReference>
<dbReference type="Pfam" id="PF00440">
    <property type="entry name" value="TetR_N"/>
    <property type="match status" value="1"/>
</dbReference>
<comment type="caution">
    <text evidence="7">The sequence shown here is derived from an EMBL/GenBank/DDBJ whole genome shotgun (WGS) entry which is preliminary data.</text>
</comment>
<evidence type="ECO:0000259" key="6">
    <source>
        <dbReference type="PROSITE" id="PS50977"/>
    </source>
</evidence>
<dbReference type="InterPro" id="IPR001647">
    <property type="entry name" value="HTH_TetR"/>
</dbReference>
<dbReference type="InterPro" id="IPR009057">
    <property type="entry name" value="Homeodomain-like_sf"/>
</dbReference>
<evidence type="ECO:0000313" key="8">
    <source>
        <dbReference type="Proteomes" id="UP000264036"/>
    </source>
</evidence>
<name>A0A356LK51_9BURK</name>
<feature type="domain" description="HTH tetR-type" evidence="6">
    <location>
        <begin position="26"/>
        <end position="86"/>
    </location>
</feature>
<reference evidence="7 8" key="1">
    <citation type="journal article" date="2018" name="Nat. Biotechnol.">
        <title>A standardized bacterial taxonomy based on genome phylogeny substantially revises the tree of life.</title>
        <authorList>
            <person name="Parks D.H."/>
            <person name="Chuvochina M."/>
            <person name="Waite D.W."/>
            <person name="Rinke C."/>
            <person name="Skarshewski A."/>
            <person name="Chaumeil P.A."/>
            <person name="Hugenholtz P."/>
        </authorList>
    </citation>
    <scope>NUCLEOTIDE SEQUENCE [LARGE SCALE GENOMIC DNA]</scope>
    <source>
        <strain evidence="7">UBA10707</strain>
    </source>
</reference>
<organism evidence="7 8">
    <name type="scientific">Advenella kashmirensis</name>
    <dbReference type="NCBI Taxonomy" id="310575"/>
    <lineage>
        <taxon>Bacteria</taxon>
        <taxon>Pseudomonadati</taxon>
        <taxon>Pseudomonadota</taxon>
        <taxon>Betaproteobacteria</taxon>
        <taxon>Burkholderiales</taxon>
        <taxon>Alcaligenaceae</taxon>
    </lineage>
</organism>
<dbReference type="PROSITE" id="PS50977">
    <property type="entry name" value="HTH_TETR_2"/>
    <property type="match status" value="1"/>
</dbReference>
<evidence type="ECO:0000313" key="7">
    <source>
        <dbReference type="EMBL" id="HBP31367.1"/>
    </source>
</evidence>
<gene>
    <name evidence="7" type="ORF">DD666_18410</name>
</gene>
<evidence type="ECO:0000256" key="4">
    <source>
        <dbReference type="PROSITE-ProRule" id="PRU00335"/>
    </source>
</evidence>
<accession>A0A356LK51</accession>
<evidence type="ECO:0000256" key="3">
    <source>
        <dbReference type="ARBA" id="ARBA00023163"/>
    </source>
</evidence>
<feature type="region of interest" description="Disordered" evidence="5">
    <location>
        <begin position="1"/>
        <end position="25"/>
    </location>
</feature>
<dbReference type="EMBL" id="DOEK01000038">
    <property type="protein sequence ID" value="HBP31367.1"/>
    <property type="molecule type" value="Genomic_DNA"/>
</dbReference>
<keyword evidence="3" id="KW-0804">Transcription</keyword>
<sequence length="111" mass="12193">MTASLCLSEPPVPTSGDALGKKPRRSFDRDTGVIAAKALFHEHGYDAVGIADLTRVLDINPPSLYAAFGSKAGLFDRCLKNYVEEVNLPVDRILSENKSRWRVLSINVHVI</sequence>